<dbReference type="Gene3D" id="1.10.8.60">
    <property type="match status" value="1"/>
</dbReference>
<evidence type="ECO:0000256" key="4">
    <source>
        <dbReference type="ARBA" id="ARBA00022741"/>
    </source>
</evidence>
<dbReference type="InterPro" id="IPR023935">
    <property type="entry name" value="Rep_factor-C_lsu"/>
</dbReference>
<evidence type="ECO:0000256" key="6">
    <source>
        <dbReference type="ARBA" id="ARBA00032141"/>
    </source>
</evidence>
<dbReference type="HAMAP" id="MF_01508">
    <property type="entry name" value="RfcL"/>
    <property type="match status" value="1"/>
</dbReference>
<dbReference type="PANTHER" id="PTHR23389">
    <property type="entry name" value="CHROMOSOME TRANSMISSION FIDELITY FACTOR 18"/>
    <property type="match status" value="1"/>
</dbReference>
<evidence type="ECO:0000259" key="9">
    <source>
        <dbReference type="SMART" id="SM00382"/>
    </source>
</evidence>
<keyword evidence="4 7" id="KW-0547">Nucleotide-binding</keyword>
<dbReference type="InterPro" id="IPR003593">
    <property type="entry name" value="AAA+_ATPase"/>
</dbReference>
<dbReference type="EMBL" id="JBHSXQ010000001">
    <property type="protein sequence ID" value="MFC6903989.1"/>
    <property type="molecule type" value="Genomic_DNA"/>
</dbReference>
<dbReference type="SUPFAM" id="SSF52540">
    <property type="entry name" value="P-loop containing nucleoside triphosphate hydrolases"/>
    <property type="match status" value="1"/>
</dbReference>
<sequence length="488" mass="53782">MADWTERYRPSTLAEVRGNDKARDALREWAESWEDHRKAVILHGSPGVGKTSAAHALANDLGWPTIELNASDQRKADIVKRIAGEAARSGTLTEGSAGRRLVILDEADNFHGNVDYGGSRAVTDVIKSANQPVVLIANEFYDMSQGLRNSCETIEFRDVSKRSIVPVLRDICRQEGIEFETEALEAIAENTSGDLRSAVNDLQAIAETEDRLTAEAVVTGERDRTKGIFDFLDEVIKEKGAQEALYASYDVDETPDDLINWIEDNVPKDFEGGELADAYTALARADRWLGRVRATQNYSYWRYAGDNMTAGVAAARREPKGGWTRYGPPSYWRKLGSSRSARDRRDYVARKIAESGGVSMSSARREVLPYLAAMTHHCKNRELTVAMTARYELDAEHVSFVTGSGKDTNKVQDIVADAERLREEAAVEGSGGAFEGARRSTTDEDEAVTEDDPGKETTDGAETEREADDDGDEGEDENDSQSGLGDFM</sequence>
<dbReference type="GO" id="GO:0005524">
    <property type="term" value="F:ATP binding"/>
    <property type="evidence" value="ECO:0007669"/>
    <property type="project" value="UniProtKB-UniRule"/>
</dbReference>
<dbReference type="SMART" id="SM00382">
    <property type="entry name" value="AAA"/>
    <property type="match status" value="1"/>
</dbReference>
<name>A0ABD5V542_9EURY</name>
<dbReference type="PANTHER" id="PTHR23389:SF6">
    <property type="entry name" value="REPLICATION FACTOR C SUBUNIT 1"/>
    <property type="match status" value="1"/>
</dbReference>
<reference evidence="10 11" key="1">
    <citation type="journal article" date="2019" name="Int. J. Syst. Evol. Microbiol.">
        <title>The Global Catalogue of Microorganisms (GCM) 10K type strain sequencing project: providing services to taxonomists for standard genome sequencing and annotation.</title>
        <authorList>
            <consortium name="The Broad Institute Genomics Platform"/>
            <consortium name="The Broad Institute Genome Sequencing Center for Infectious Disease"/>
            <person name="Wu L."/>
            <person name="Ma J."/>
        </authorList>
    </citation>
    <scope>NUCLEOTIDE SEQUENCE [LARGE SCALE GENOMIC DNA]</scope>
    <source>
        <strain evidence="10 11">CGMCC 1.3240</strain>
    </source>
</reference>
<dbReference type="RefSeq" id="WP_340602489.1">
    <property type="nucleotide sequence ID" value="NZ_JBBMXV010000001.1"/>
</dbReference>
<dbReference type="Gene3D" id="3.40.50.300">
    <property type="entry name" value="P-loop containing nucleotide triphosphate hydrolases"/>
    <property type="match status" value="1"/>
</dbReference>
<feature type="domain" description="AAA+ ATPase" evidence="9">
    <location>
        <begin position="36"/>
        <end position="160"/>
    </location>
</feature>
<dbReference type="CDD" id="cd18140">
    <property type="entry name" value="HLD_clamp_RFC"/>
    <property type="match status" value="1"/>
</dbReference>
<dbReference type="InterPro" id="IPR047854">
    <property type="entry name" value="RFC_lid"/>
</dbReference>
<evidence type="ECO:0000256" key="8">
    <source>
        <dbReference type="SAM" id="MobiDB-lite"/>
    </source>
</evidence>
<dbReference type="AlphaFoldDB" id="A0ABD5V542"/>
<dbReference type="InterPro" id="IPR003959">
    <property type="entry name" value="ATPase_AAA_core"/>
</dbReference>
<dbReference type="InterPro" id="IPR027417">
    <property type="entry name" value="P-loop_NTPase"/>
</dbReference>
<evidence type="ECO:0000256" key="1">
    <source>
        <dbReference type="ARBA" id="ARBA00006878"/>
    </source>
</evidence>
<feature type="compositionally biased region" description="Acidic residues" evidence="8">
    <location>
        <begin position="465"/>
        <end position="479"/>
    </location>
</feature>
<evidence type="ECO:0000313" key="10">
    <source>
        <dbReference type="EMBL" id="MFC6903989.1"/>
    </source>
</evidence>
<evidence type="ECO:0000256" key="2">
    <source>
        <dbReference type="ARBA" id="ARBA00014793"/>
    </source>
</evidence>
<dbReference type="GO" id="GO:0006260">
    <property type="term" value="P:DNA replication"/>
    <property type="evidence" value="ECO:0007669"/>
    <property type="project" value="UniProtKB-UniRule"/>
</dbReference>
<comment type="subunit">
    <text evidence="7">Heteromultimer composed of small subunits (RfcS) and large subunits (RfcL).</text>
</comment>
<evidence type="ECO:0000313" key="11">
    <source>
        <dbReference type="Proteomes" id="UP001596312"/>
    </source>
</evidence>
<dbReference type="NCBIfam" id="NF003229">
    <property type="entry name" value="PRK04195.1-5"/>
    <property type="match status" value="1"/>
</dbReference>
<dbReference type="Proteomes" id="UP001596312">
    <property type="component" value="Unassembled WGS sequence"/>
</dbReference>
<keyword evidence="5 7" id="KW-0067">ATP-binding</keyword>
<feature type="region of interest" description="Disordered" evidence="8">
    <location>
        <begin position="423"/>
        <end position="488"/>
    </location>
</feature>
<proteinExistence type="inferred from homology"/>
<evidence type="ECO:0000256" key="5">
    <source>
        <dbReference type="ARBA" id="ARBA00022840"/>
    </source>
</evidence>
<organism evidence="10 11">
    <name type="scientific">Halalkalicoccus tibetensis</name>
    <dbReference type="NCBI Taxonomy" id="175632"/>
    <lineage>
        <taxon>Archaea</taxon>
        <taxon>Methanobacteriati</taxon>
        <taxon>Methanobacteriota</taxon>
        <taxon>Stenosarchaea group</taxon>
        <taxon>Halobacteria</taxon>
        <taxon>Halobacteriales</taxon>
        <taxon>Halococcaceae</taxon>
        <taxon>Halalkalicoccus</taxon>
    </lineage>
</organism>
<dbReference type="CDD" id="cd00009">
    <property type="entry name" value="AAA"/>
    <property type="match status" value="1"/>
</dbReference>
<keyword evidence="11" id="KW-1185">Reference proteome</keyword>
<comment type="caution">
    <text evidence="10">The sequence shown here is derived from an EMBL/GenBank/DDBJ whole genome shotgun (WGS) entry which is preliminary data.</text>
</comment>
<dbReference type="GO" id="GO:0003689">
    <property type="term" value="F:DNA clamp loader activity"/>
    <property type="evidence" value="ECO:0007669"/>
    <property type="project" value="UniProtKB-UniRule"/>
</dbReference>
<keyword evidence="3 7" id="KW-0235">DNA replication</keyword>
<evidence type="ECO:0000256" key="7">
    <source>
        <dbReference type="HAMAP-Rule" id="MF_01508"/>
    </source>
</evidence>
<dbReference type="NCBIfam" id="NF003231">
    <property type="entry name" value="PRK04195.2-1"/>
    <property type="match status" value="1"/>
</dbReference>
<comment type="similarity">
    <text evidence="1 7">Belongs to the activator 1 small subunits family. RfcL subfamily.</text>
</comment>
<dbReference type="NCBIfam" id="NF003228">
    <property type="entry name" value="PRK04195.1-4"/>
    <property type="match status" value="1"/>
</dbReference>
<feature type="compositionally biased region" description="Basic and acidic residues" evidence="8">
    <location>
        <begin position="452"/>
        <end position="464"/>
    </location>
</feature>
<evidence type="ECO:0000256" key="3">
    <source>
        <dbReference type="ARBA" id="ARBA00022705"/>
    </source>
</evidence>
<protein>
    <recommendedName>
        <fullName evidence="2 7">Replication factor C large subunit</fullName>
        <shortName evidence="7">RFC large subunit</shortName>
    </recommendedName>
    <alternativeName>
        <fullName evidence="6 7">Clamp loader large subunit</fullName>
    </alternativeName>
</protein>
<feature type="binding site" evidence="7">
    <location>
        <begin position="44"/>
        <end position="51"/>
    </location>
    <ligand>
        <name>ATP</name>
        <dbReference type="ChEBI" id="CHEBI:30616"/>
    </ligand>
</feature>
<comment type="function">
    <text evidence="7">Part of the RFC clamp loader complex which loads the PCNA sliding clamp onto DNA.</text>
</comment>
<dbReference type="Pfam" id="PF00004">
    <property type="entry name" value="AAA"/>
    <property type="match status" value="1"/>
</dbReference>
<gene>
    <name evidence="7" type="primary">rfcL</name>
    <name evidence="10" type="ORF">ACFQGH_02110</name>
</gene>
<dbReference type="Pfam" id="PF21960">
    <property type="entry name" value="RCF1-5-like_lid"/>
    <property type="match status" value="1"/>
</dbReference>
<accession>A0ABD5V542</accession>